<dbReference type="EMBL" id="WCTM01000013">
    <property type="protein sequence ID" value="KAB4238625.1"/>
    <property type="molecule type" value="Genomic_DNA"/>
</dbReference>
<dbReference type="CDD" id="cd03801">
    <property type="entry name" value="GT4_PimA-like"/>
    <property type="match status" value="1"/>
</dbReference>
<evidence type="ECO:0000313" key="3">
    <source>
        <dbReference type="EMBL" id="KAB4238625.1"/>
    </source>
</evidence>
<feature type="domain" description="Glycosyl transferase family 1" evidence="1">
    <location>
        <begin position="178"/>
        <end position="322"/>
    </location>
</feature>
<dbReference type="EMBL" id="QSRK01000045">
    <property type="protein sequence ID" value="RGL08311.1"/>
    <property type="molecule type" value="Genomic_DNA"/>
</dbReference>
<evidence type="ECO:0000313" key="11">
    <source>
        <dbReference type="Proteomes" id="UP000431575"/>
    </source>
</evidence>
<dbReference type="PANTHER" id="PTHR12526:SF630">
    <property type="entry name" value="GLYCOSYLTRANSFERASE"/>
    <property type="match status" value="1"/>
</dbReference>
<feature type="domain" description="Glycosyltransferase subfamily 4-like N-terminal" evidence="2">
    <location>
        <begin position="12"/>
        <end position="172"/>
    </location>
</feature>
<reference evidence="4" key="3">
    <citation type="submission" date="2022-10" db="EMBL/GenBank/DDBJ databases">
        <title>Human gut microbiome strain richness.</title>
        <authorList>
            <person name="Chen-Liaw A."/>
        </authorList>
    </citation>
    <scope>NUCLEOTIDE SEQUENCE</scope>
    <source>
        <strain evidence="4">1001713st2_A4_1001713B170214_170313</strain>
    </source>
</reference>
<dbReference type="RefSeq" id="WP_005827977.1">
    <property type="nucleotide sequence ID" value="NZ_BQNO01000001.1"/>
</dbReference>
<evidence type="ECO:0000313" key="7">
    <source>
        <dbReference type="EMBL" id="RGU39007.1"/>
    </source>
</evidence>
<dbReference type="GeneID" id="99751709"/>
<organism evidence="7 10">
    <name type="scientific">Bacteroides uniformis</name>
    <dbReference type="NCBI Taxonomy" id="820"/>
    <lineage>
        <taxon>Bacteria</taxon>
        <taxon>Pseudomonadati</taxon>
        <taxon>Bacteroidota</taxon>
        <taxon>Bacteroidia</taxon>
        <taxon>Bacteroidales</taxon>
        <taxon>Bacteroidaceae</taxon>
        <taxon>Bacteroides</taxon>
    </lineage>
</organism>
<dbReference type="Proteomes" id="UP000284022">
    <property type="component" value="Unassembled WGS sequence"/>
</dbReference>
<gene>
    <name evidence="7" type="ORF">DWW83_12575</name>
    <name evidence="6" type="ORF">DXC07_02740</name>
    <name evidence="5" type="ORF">DXC80_19005</name>
    <name evidence="3" type="ORF">GAP41_18125</name>
    <name evidence="4" type="ORF">POZ24_09090</name>
</gene>
<dbReference type="Pfam" id="PF13439">
    <property type="entry name" value="Glyco_transf_4"/>
    <property type="match status" value="1"/>
</dbReference>
<protein>
    <submittedName>
        <fullName evidence="3 7">Glycosyltransferase</fullName>
    </submittedName>
</protein>
<evidence type="ECO:0000313" key="6">
    <source>
        <dbReference type="EMBL" id="RGM59081.1"/>
    </source>
</evidence>
<dbReference type="Gene3D" id="3.40.50.2000">
    <property type="entry name" value="Glycogen Phosphorylase B"/>
    <property type="match status" value="2"/>
</dbReference>
<dbReference type="EMBL" id="JAQNSG010000007">
    <property type="protein sequence ID" value="MDC1880183.1"/>
    <property type="molecule type" value="Genomic_DNA"/>
</dbReference>
<dbReference type="Proteomes" id="UP001213309">
    <property type="component" value="Unassembled WGS sequence"/>
</dbReference>
<evidence type="ECO:0000259" key="2">
    <source>
        <dbReference type="Pfam" id="PF13439"/>
    </source>
</evidence>
<name>A0A174PDD8_BACUN</name>
<reference evidence="8 9" key="1">
    <citation type="submission" date="2018-08" db="EMBL/GenBank/DDBJ databases">
        <title>A genome reference for cultivated species of the human gut microbiota.</title>
        <authorList>
            <person name="Zou Y."/>
            <person name="Xue W."/>
            <person name="Luo G."/>
        </authorList>
    </citation>
    <scope>NUCLEOTIDE SEQUENCE [LARGE SCALE GENOMIC DNA]</scope>
    <source>
        <strain evidence="7 10">AF17-20</strain>
        <strain evidence="6 9">OM07-9</strain>
        <strain evidence="5 8">TF08-13</strain>
    </source>
</reference>
<evidence type="ECO:0000259" key="1">
    <source>
        <dbReference type="Pfam" id="PF00534"/>
    </source>
</evidence>
<proteinExistence type="predicted"/>
<dbReference type="Proteomes" id="UP000261295">
    <property type="component" value="Unassembled WGS sequence"/>
</dbReference>
<evidence type="ECO:0000313" key="4">
    <source>
        <dbReference type="EMBL" id="MDC1880183.1"/>
    </source>
</evidence>
<dbReference type="GO" id="GO:0016757">
    <property type="term" value="F:glycosyltransferase activity"/>
    <property type="evidence" value="ECO:0007669"/>
    <property type="project" value="InterPro"/>
</dbReference>
<dbReference type="Proteomes" id="UP000260795">
    <property type="component" value="Unassembled WGS sequence"/>
</dbReference>
<keyword evidence="7" id="KW-0808">Transferase</keyword>
<evidence type="ECO:0000313" key="9">
    <source>
        <dbReference type="Proteomes" id="UP000261295"/>
    </source>
</evidence>
<evidence type="ECO:0000313" key="5">
    <source>
        <dbReference type="EMBL" id="RGL08311.1"/>
    </source>
</evidence>
<dbReference type="AlphaFoldDB" id="A0A174PDD8"/>
<dbReference type="SUPFAM" id="SSF53756">
    <property type="entry name" value="UDP-Glycosyltransferase/glycogen phosphorylase"/>
    <property type="match status" value="1"/>
</dbReference>
<reference evidence="3 11" key="2">
    <citation type="journal article" date="2019" name="Nat. Med.">
        <title>A library of human gut bacterial isolates paired with longitudinal multiomics data enables mechanistic microbiome research.</title>
        <authorList>
            <person name="Poyet M."/>
            <person name="Groussin M."/>
            <person name="Gibbons S.M."/>
            <person name="Avila-Pacheco J."/>
            <person name="Jiang X."/>
            <person name="Kearney S.M."/>
            <person name="Perrotta A.R."/>
            <person name="Berdy B."/>
            <person name="Zhao S."/>
            <person name="Lieberman T.D."/>
            <person name="Swanson P.K."/>
            <person name="Smith M."/>
            <person name="Roesemann S."/>
            <person name="Alexander J.E."/>
            <person name="Rich S.A."/>
            <person name="Livny J."/>
            <person name="Vlamakis H."/>
            <person name="Clish C."/>
            <person name="Bullock K."/>
            <person name="Deik A."/>
            <person name="Scott J."/>
            <person name="Pierce K.A."/>
            <person name="Xavier R.J."/>
            <person name="Alm E.J."/>
        </authorList>
    </citation>
    <scope>NUCLEOTIDE SEQUENCE [LARGE SCALE GENOMIC DNA]</scope>
    <source>
        <strain evidence="3 11">BIOML-A6</strain>
    </source>
</reference>
<dbReference type="EMBL" id="QSTL01000001">
    <property type="protein sequence ID" value="RGM59081.1"/>
    <property type="molecule type" value="Genomic_DNA"/>
</dbReference>
<dbReference type="Proteomes" id="UP000431575">
    <property type="component" value="Unassembled WGS sequence"/>
</dbReference>
<accession>A0A174PDD8</accession>
<dbReference type="Pfam" id="PF00534">
    <property type="entry name" value="Glycos_transf_1"/>
    <property type="match status" value="1"/>
</dbReference>
<dbReference type="EMBL" id="QRXV01000012">
    <property type="protein sequence ID" value="RGU39007.1"/>
    <property type="molecule type" value="Genomic_DNA"/>
</dbReference>
<sequence length="356" mass="41362">MRIFHIITHFDIGGAERVAVNIAKSQTTGMEYHLVEVVRGNGEFSQAFIKELHDCGICFHRSHITNNKIAILLFPLWFVYLSLKWKPQVIHTHTEIPDLSIYLWNKIFGWMFPSIKYVRTIHNTELWNQWAQIGKKVEYFYSKKHANIAISESTQQCYQHIYGETPQIIFNGLQSVEQKKFNHIIADKINILFAGRLEYQKGVDQLIEVVKALKDNPKFYFHVVGNGSMKEKVHKALEPLSNASLYDKIFGLNQYIGDFDYLFMPSNHEGLALMPIEASLAHTPTIINSCPGLKDTLPETWPLKVNDNKVDDFIRLILSLEDTTYYEEYASIAYGYAKTNFSIEKMQFEYEQIYKI</sequence>
<dbReference type="PANTHER" id="PTHR12526">
    <property type="entry name" value="GLYCOSYLTRANSFERASE"/>
    <property type="match status" value="1"/>
</dbReference>
<evidence type="ECO:0000313" key="8">
    <source>
        <dbReference type="Proteomes" id="UP000260795"/>
    </source>
</evidence>
<evidence type="ECO:0000313" key="10">
    <source>
        <dbReference type="Proteomes" id="UP000284022"/>
    </source>
</evidence>
<dbReference type="InterPro" id="IPR028098">
    <property type="entry name" value="Glyco_trans_4-like_N"/>
</dbReference>
<dbReference type="InterPro" id="IPR001296">
    <property type="entry name" value="Glyco_trans_1"/>
</dbReference>
<comment type="caution">
    <text evidence="7">The sequence shown here is derived from an EMBL/GenBank/DDBJ whole genome shotgun (WGS) entry which is preliminary data.</text>
</comment>